<dbReference type="Pfam" id="PF11998">
    <property type="entry name" value="DUF3493"/>
    <property type="match status" value="1"/>
</dbReference>
<keyword evidence="1" id="KW-0812">Transmembrane</keyword>
<keyword evidence="3" id="KW-1185">Reference proteome</keyword>
<gene>
    <name evidence="2" type="ORF">QQ91_0001030</name>
</gene>
<name>A0ABD4SZ88_9CYAN</name>
<evidence type="ECO:0000313" key="3">
    <source>
        <dbReference type="Proteomes" id="UP000031561"/>
    </source>
</evidence>
<sequence length="91" mass="10131">MIKPSQTPKSRLSAEQLQRLQAELRSPYKPIRRFFYAGFALSGGVGAYIFAVKILAGDSSSKMLLNLLLQIGLVLSMGGLWWWERDDTPSG</sequence>
<dbReference type="EMBL" id="JTHE03000005">
    <property type="protein sequence ID" value="MCM1981415.1"/>
    <property type="molecule type" value="Genomic_DNA"/>
</dbReference>
<keyword evidence="1" id="KW-0472">Membrane</keyword>
<feature type="transmembrane region" description="Helical" evidence="1">
    <location>
        <begin position="63"/>
        <end position="83"/>
    </location>
</feature>
<dbReference type="AlphaFoldDB" id="A0ABD4SZ88"/>
<keyword evidence="1" id="KW-1133">Transmembrane helix</keyword>
<evidence type="ECO:0000256" key="1">
    <source>
        <dbReference type="SAM" id="Phobius"/>
    </source>
</evidence>
<protein>
    <submittedName>
        <fullName evidence="2">DUF3493 domain-containing protein</fullName>
    </submittedName>
</protein>
<evidence type="ECO:0000313" key="2">
    <source>
        <dbReference type="EMBL" id="MCM1981415.1"/>
    </source>
</evidence>
<dbReference type="Proteomes" id="UP000031561">
    <property type="component" value="Unassembled WGS sequence"/>
</dbReference>
<accession>A0ABD4SZ88</accession>
<feature type="transmembrane region" description="Helical" evidence="1">
    <location>
        <begin position="34"/>
        <end position="56"/>
    </location>
</feature>
<proteinExistence type="predicted"/>
<organism evidence="2 3">
    <name type="scientific">Lyngbya confervoides BDU141951</name>
    <dbReference type="NCBI Taxonomy" id="1574623"/>
    <lineage>
        <taxon>Bacteria</taxon>
        <taxon>Bacillati</taxon>
        <taxon>Cyanobacteriota</taxon>
        <taxon>Cyanophyceae</taxon>
        <taxon>Oscillatoriophycideae</taxon>
        <taxon>Oscillatoriales</taxon>
        <taxon>Microcoleaceae</taxon>
        <taxon>Lyngbya</taxon>
    </lineage>
</organism>
<reference evidence="2 3" key="1">
    <citation type="journal article" date="2015" name="Genome Announc.">
        <title>Draft Genome Sequence of Filamentous Marine Cyanobacterium Lyngbya confervoides Strain BDU141951.</title>
        <authorList>
            <person name="Chandrababunaidu M.M."/>
            <person name="Sen D."/>
            <person name="Tripathy S."/>
        </authorList>
    </citation>
    <scope>NUCLEOTIDE SEQUENCE [LARGE SCALE GENOMIC DNA]</scope>
    <source>
        <strain evidence="2 3">BDU141951</strain>
    </source>
</reference>
<dbReference type="InterPro" id="IPR021883">
    <property type="entry name" value="LPA1-like"/>
</dbReference>
<comment type="caution">
    <text evidence="2">The sequence shown here is derived from an EMBL/GenBank/DDBJ whole genome shotgun (WGS) entry which is preliminary data.</text>
</comment>
<dbReference type="RefSeq" id="WP_166278908.1">
    <property type="nucleotide sequence ID" value="NZ_JTHE03000005.1"/>
</dbReference>